<dbReference type="EnsemblMetazoa" id="XM_031933082">
    <property type="protein sequence ID" value="XP_031788942"/>
    <property type="gene ID" value="LOC107981275"/>
</dbReference>
<name>A0A7M7QK70_NASVI</name>
<proteinExistence type="predicted"/>
<dbReference type="AlphaFoldDB" id="A0A7M7QK70"/>
<evidence type="ECO:0000313" key="3">
    <source>
        <dbReference type="Proteomes" id="UP000002358"/>
    </source>
</evidence>
<dbReference type="GeneID" id="107981275"/>
<sequence length="170" mass="20066">MSEFDALCESVESLTMDNFMNNTMNSIDLADYSNKVLKVTKMLSSYLENIKKNKQPYNDISIGSNKPSEMIKKLSLINSKTTWNKDDNSNDNNNHNRRNPKTYRNYSVSYKHKARNQTISTANQTNHSFRRQNFRAKTSYNNNYQRQQNDYIGTSNHHQRKNTFKYLKIK</sequence>
<dbReference type="RefSeq" id="XP_031788942.1">
    <property type="nucleotide sequence ID" value="XM_031933082.1"/>
</dbReference>
<feature type="region of interest" description="Disordered" evidence="1">
    <location>
        <begin position="81"/>
        <end position="103"/>
    </location>
</feature>
<organism evidence="2 3">
    <name type="scientific">Nasonia vitripennis</name>
    <name type="common">Parasitic wasp</name>
    <dbReference type="NCBI Taxonomy" id="7425"/>
    <lineage>
        <taxon>Eukaryota</taxon>
        <taxon>Metazoa</taxon>
        <taxon>Ecdysozoa</taxon>
        <taxon>Arthropoda</taxon>
        <taxon>Hexapoda</taxon>
        <taxon>Insecta</taxon>
        <taxon>Pterygota</taxon>
        <taxon>Neoptera</taxon>
        <taxon>Endopterygota</taxon>
        <taxon>Hymenoptera</taxon>
        <taxon>Apocrita</taxon>
        <taxon>Proctotrupomorpha</taxon>
        <taxon>Chalcidoidea</taxon>
        <taxon>Pteromalidae</taxon>
        <taxon>Pteromalinae</taxon>
        <taxon>Nasonia</taxon>
    </lineage>
</organism>
<dbReference type="Proteomes" id="UP000002358">
    <property type="component" value="Unassembled WGS sequence"/>
</dbReference>
<keyword evidence="3" id="KW-1185">Reference proteome</keyword>
<accession>A0A7M7QK70</accession>
<reference evidence="2" key="1">
    <citation type="submission" date="2021-01" db="UniProtKB">
        <authorList>
            <consortium name="EnsemblMetazoa"/>
        </authorList>
    </citation>
    <scope>IDENTIFICATION</scope>
</reference>
<evidence type="ECO:0000313" key="2">
    <source>
        <dbReference type="EnsemblMetazoa" id="XP_031788942"/>
    </source>
</evidence>
<evidence type="ECO:0000256" key="1">
    <source>
        <dbReference type="SAM" id="MobiDB-lite"/>
    </source>
</evidence>
<protein>
    <submittedName>
        <fullName evidence="2">Uncharacterized protein</fullName>
    </submittedName>
</protein>